<dbReference type="AlphaFoldDB" id="A0A5B1L9H0"/>
<gene>
    <name evidence="2" type="ORF">F0U44_19085</name>
</gene>
<feature type="transmembrane region" description="Helical" evidence="1">
    <location>
        <begin position="94"/>
        <end position="114"/>
    </location>
</feature>
<feature type="transmembrane region" description="Helical" evidence="1">
    <location>
        <begin position="61"/>
        <end position="82"/>
    </location>
</feature>
<dbReference type="Pfam" id="PF11196">
    <property type="entry name" value="DUF2834"/>
    <property type="match status" value="1"/>
</dbReference>
<organism evidence="2 3">
    <name type="scientific">Nocardioides humilatus</name>
    <dbReference type="NCBI Taxonomy" id="2607660"/>
    <lineage>
        <taxon>Bacteria</taxon>
        <taxon>Bacillati</taxon>
        <taxon>Actinomycetota</taxon>
        <taxon>Actinomycetes</taxon>
        <taxon>Propionibacteriales</taxon>
        <taxon>Nocardioidaceae</taxon>
        <taxon>Nocardioides</taxon>
    </lineage>
</organism>
<dbReference type="EMBL" id="VUJV01000007">
    <property type="protein sequence ID" value="KAA1416420.1"/>
    <property type="molecule type" value="Genomic_DNA"/>
</dbReference>
<reference evidence="2 3" key="2">
    <citation type="submission" date="2019-09" db="EMBL/GenBank/DDBJ databases">
        <authorList>
            <person name="Jin C."/>
        </authorList>
    </citation>
    <scope>NUCLEOTIDE SEQUENCE [LARGE SCALE GENOMIC DNA]</scope>
    <source>
        <strain evidence="2 3">BN130099</strain>
    </source>
</reference>
<name>A0A5B1L9H0_9ACTN</name>
<proteinExistence type="predicted"/>
<protein>
    <submittedName>
        <fullName evidence="2">DUF2834 domain-containing protein</fullName>
    </submittedName>
</protein>
<comment type="caution">
    <text evidence="2">The sequence shown here is derived from an EMBL/GenBank/DDBJ whole genome shotgun (WGS) entry which is preliminary data.</text>
</comment>
<reference evidence="2 3" key="1">
    <citation type="submission" date="2019-09" db="EMBL/GenBank/DDBJ databases">
        <title>Nocardioides panacisoli sp. nov., isolated from the soil of a ginseng field.</title>
        <authorList>
            <person name="Cho C."/>
        </authorList>
    </citation>
    <scope>NUCLEOTIDE SEQUENCE [LARGE SCALE GENOMIC DNA]</scope>
    <source>
        <strain evidence="2 3">BN130099</strain>
    </source>
</reference>
<keyword evidence="1" id="KW-0472">Membrane</keyword>
<keyword evidence="1" id="KW-1133">Transmembrane helix</keyword>
<evidence type="ECO:0000313" key="3">
    <source>
        <dbReference type="Proteomes" id="UP000325003"/>
    </source>
</evidence>
<evidence type="ECO:0000313" key="2">
    <source>
        <dbReference type="EMBL" id="KAA1416420.1"/>
    </source>
</evidence>
<sequence>MDALVERRFCHTPDMKLWHVYVAIAVVALIGTTSQALGYFDAGPVGGTVDFWDDALTSNDAARFLAIDVFLLGTAVFVLLAVEGRRVGIGAGWWAFYFVASLLIGISTFVPLFLAHRQRKLDAMDAAPSAGKHAVGQHG</sequence>
<keyword evidence="1" id="KW-0812">Transmembrane</keyword>
<dbReference type="InterPro" id="IPR021362">
    <property type="entry name" value="DUF2834"/>
</dbReference>
<evidence type="ECO:0000256" key="1">
    <source>
        <dbReference type="SAM" id="Phobius"/>
    </source>
</evidence>
<keyword evidence="3" id="KW-1185">Reference proteome</keyword>
<dbReference type="Proteomes" id="UP000325003">
    <property type="component" value="Unassembled WGS sequence"/>
</dbReference>
<accession>A0A5B1L9H0</accession>
<feature type="transmembrane region" description="Helical" evidence="1">
    <location>
        <begin position="20"/>
        <end position="40"/>
    </location>
</feature>